<evidence type="ECO:0000256" key="1">
    <source>
        <dbReference type="SAM" id="MobiDB-lite"/>
    </source>
</evidence>
<dbReference type="KEGG" id="halx:M0R89_14225"/>
<dbReference type="GeneID" id="72186378"/>
<dbReference type="AlphaFoldDB" id="A0A8U0HRV1"/>
<feature type="compositionally biased region" description="Low complexity" evidence="1">
    <location>
        <begin position="38"/>
        <end position="51"/>
    </location>
</feature>
<dbReference type="RefSeq" id="WP_248649742.1">
    <property type="nucleotide sequence ID" value="NZ_CP096659.1"/>
</dbReference>
<protein>
    <submittedName>
        <fullName evidence="2">Uncharacterized protein</fullName>
    </submittedName>
</protein>
<dbReference type="Proteomes" id="UP000830729">
    <property type="component" value="Chromosome"/>
</dbReference>
<organism evidence="2 3">
    <name type="scientific">Halorussus limi</name>
    <dbReference type="NCBI Taxonomy" id="2938695"/>
    <lineage>
        <taxon>Archaea</taxon>
        <taxon>Methanobacteriati</taxon>
        <taxon>Methanobacteriota</taxon>
        <taxon>Stenosarchaea group</taxon>
        <taxon>Halobacteria</taxon>
        <taxon>Halobacteriales</taxon>
        <taxon>Haladaptataceae</taxon>
        <taxon>Halorussus</taxon>
    </lineage>
</organism>
<gene>
    <name evidence="2" type="ORF">M0R89_14225</name>
</gene>
<keyword evidence="3" id="KW-1185">Reference proteome</keyword>
<accession>A0A8U0HRV1</accession>
<feature type="region of interest" description="Disordered" evidence="1">
    <location>
        <begin position="22"/>
        <end position="61"/>
    </location>
</feature>
<reference evidence="2 3" key="1">
    <citation type="submission" date="2022-04" db="EMBL/GenBank/DDBJ databases">
        <title>Diverse halophilic archaea isolated from saline environments.</title>
        <authorList>
            <person name="Cui H.-L."/>
        </authorList>
    </citation>
    <scope>NUCLEOTIDE SEQUENCE [LARGE SCALE GENOMIC DNA]</scope>
    <source>
        <strain evidence="2 3">XZYJT49</strain>
    </source>
</reference>
<evidence type="ECO:0000313" key="2">
    <source>
        <dbReference type="EMBL" id="UPV73690.1"/>
    </source>
</evidence>
<evidence type="ECO:0000313" key="3">
    <source>
        <dbReference type="Proteomes" id="UP000830729"/>
    </source>
</evidence>
<dbReference type="PROSITE" id="PS51257">
    <property type="entry name" value="PROKAR_LIPOPROTEIN"/>
    <property type="match status" value="1"/>
</dbReference>
<proteinExistence type="predicted"/>
<dbReference type="EMBL" id="CP096659">
    <property type="protein sequence ID" value="UPV73690.1"/>
    <property type="molecule type" value="Genomic_DNA"/>
</dbReference>
<name>A0A8U0HRV1_9EURY</name>
<sequence length="326" mass="32958">MPTRRRLLATLPCVALAGCLGSAPDAGGTGQTSDETNGTGRTTTADEATTTPSLPDDLTRRNGETVVDFPAMTDGEVSVDSEDGITTLAFSGPTDATFELAAAAGGEVVTDGPPTASKTLTPADEPRAFVAPVYRDGGFEFRVYANTAFREMGDLHVWAGPGGTVAGDAAVSRPAEFDSRTDAVGRTTVSGADVDGAEDGAPLSVGVFDAPLDAVRSGDAADVRGVALQSGESLRRTPAAPKVALAYEFADESVTITHEGGDTLSGPTLSVEVGGEATDAAFPDEVSAGESVTADLSGVESGTTVRVVWTAPEGDFSAVLGRATVP</sequence>